<dbReference type="EMBL" id="UOFF01000453">
    <property type="protein sequence ID" value="VAW57775.1"/>
    <property type="molecule type" value="Genomic_DNA"/>
</dbReference>
<gene>
    <name evidence="1" type="ORF">MNBD_GAMMA07-2509</name>
</gene>
<reference evidence="1" key="1">
    <citation type="submission" date="2018-06" db="EMBL/GenBank/DDBJ databases">
        <authorList>
            <person name="Zhirakovskaya E."/>
        </authorList>
    </citation>
    <scope>NUCLEOTIDE SEQUENCE</scope>
</reference>
<accession>A0A3B0WP70</accession>
<dbReference type="AlphaFoldDB" id="A0A3B0WP70"/>
<proteinExistence type="predicted"/>
<organism evidence="1">
    <name type="scientific">hydrothermal vent metagenome</name>
    <dbReference type="NCBI Taxonomy" id="652676"/>
    <lineage>
        <taxon>unclassified sequences</taxon>
        <taxon>metagenomes</taxon>
        <taxon>ecological metagenomes</taxon>
    </lineage>
</organism>
<evidence type="ECO:0000313" key="1">
    <source>
        <dbReference type="EMBL" id="VAW57775.1"/>
    </source>
</evidence>
<protein>
    <submittedName>
        <fullName evidence="1">Uncharacterized protein</fullName>
    </submittedName>
</protein>
<sequence length="119" mass="13757">MVGNWYSSETAKQGNTRQRLMQRFIDGSYKLTTKLKIKDKEISHNIEIGFWGISGPVYFSIFKGWVKHDKLAPSDTSNPDNYQAYKILELTDDQFKYQSFTTSSIVTLSRVSDDFIMPN</sequence>
<name>A0A3B0WP70_9ZZZZ</name>